<keyword evidence="2" id="KW-1185">Reference proteome</keyword>
<dbReference type="AlphaFoldDB" id="A0A250KLI9"/>
<organism evidence="1 2">
    <name type="scientific">Methylocaldum marinum</name>
    <dbReference type="NCBI Taxonomy" id="1432792"/>
    <lineage>
        <taxon>Bacteria</taxon>
        <taxon>Pseudomonadati</taxon>
        <taxon>Pseudomonadota</taxon>
        <taxon>Gammaproteobacteria</taxon>
        <taxon>Methylococcales</taxon>
        <taxon>Methylococcaceae</taxon>
        <taxon>Methylocaldum</taxon>
    </lineage>
</organism>
<dbReference type="RefSeq" id="WP_197716662.1">
    <property type="nucleotide sequence ID" value="NZ_AP017928.1"/>
</dbReference>
<name>A0A250KLI9_9GAMM</name>
<accession>A0A250KLI9</accession>
<dbReference type="KEGG" id="mmai:sS8_0500"/>
<dbReference type="Proteomes" id="UP000266313">
    <property type="component" value="Chromosome"/>
</dbReference>
<evidence type="ECO:0000313" key="2">
    <source>
        <dbReference type="Proteomes" id="UP000266313"/>
    </source>
</evidence>
<sequence length="88" mass="9518">MDIEEPNKPFITGTIYGRVVSQGIVQGAASLRRCEGVWYGNGIIYVCSISGGVTGRGQIVAYDSVNETFSLVYQSTDRNVLDNPDNIA</sequence>
<gene>
    <name evidence="1" type="ORF">sS8_0500</name>
</gene>
<evidence type="ECO:0000313" key="1">
    <source>
        <dbReference type="EMBL" id="BBA32465.1"/>
    </source>
</evidence>
<reference evidence="1 2" key="1">
    <citation type="submission" date="2016-12" db="EMBL/GenBank/DDBJ databases">
        <title>Genome sequencing of Methylocaldum marinum.</title>
        <authorList>
            <person name="Takeuchi M."/>
            <person name="Kamagata Y."/>
            <person name="Hiraoka S."/>
            <person name="Oshima K."/>
            <person name="Hattori M."/>
            <person name="Iwasaki W."/>
        </authorList>
    </citation>
    <scope>NUCLEOTIDE SEQUENCE [LARGE SCALE GENOMIC DNA]</scope>
    <source>
        <strain evidence="1 2">S8</strain>
    </source>
</reference>
<dbReference type="EMBL" id="AP017928">
    <property type="protein sequence ID" value="BBA32465.1"/>
    <property type="molecule type" value="Genomic_DNA"/>
</dbReference>
<proteinExistence type="predicted"/>
<protein>
    <submittedName>
        <fullName evidence="1">Uncharacterized protein</fullName>
    </submittedName>
</protein>